<sequence length="54" mass="6061">MLTFNKNYIFTQHLDTADSIPAPDLSNDIQSESDIQRLALLKKAQTKGGIQLQE</sequence>
<dbReference type="HOGENOM" id="CLU_3046421_0_0_6"/>
<dbReference type="AlphaFoldDB" id="Q1Z0U1"/>
<gene>
    <name evidence="1" type="ORF">P3TCK_17104</name>
</gene>
<reference evidence="1 2" key="1">
    <citation type="submission" date="2006-03" db="EMBL/GenBank/DDBJ databases">
        <authorList>
            <person name="Bartlett D.H."/>
            <person name="Valle G."/>
            <person name="Lauro F.M."/>
            <person name="Vezzi A."/>
            <person name="Simonato F."/>
            <person name="Eloe E."/>
            <person name="Vitulo N."/>
            <person name="Stratton T.K."/>
            <person name="D'angelo M."/>
            <person name="Ferriera S."/>
            <person name="Johnson J."/>
            <person name="Kravitz S."/>
            <person name="Beeson K."/>
            <person name="Sutton G."/>
            <person name="Rogers Y."/>
            <person name="Friedman R."/>
            <person name="Frazier M."/>
            <person name="Venter J.C."/>
        </authorList>
    </citation>
    <scope>NUCLEOTIDE SEQUENCE [LARGE SCALE GENOMIC DNA]</scope>
    <source>
        <strain evidence="1 2">3TCK</strain>
    </source>
</reference>
<evidence type="ECO:0000313" key="1">
    <source>
        <dbReference type="EMBL" id="EAS42178.1"/>
    </source>
</evidence>
<organism evidence="1 2">
    <name type="scientific">Photobacterium profundum 3TCK</name>
    <dbReference type="NCBI Taxonomy" id="314280"/>
    <lineage>
        <taxon>Bacteria</taxon>
        <taxon>Pseudomonadati</taxon>
        <taxon>Pseudomonadota</taxon>
        <taxon>Gammaproteobacteria</taxon>
        <taxon>Vibrionales</taxon>
        <taxon>Vibrionaceae</taxon>
        <taxon>Photobacterium</taxon>
    </lineage>
</organism>
<comment type="caution">
    <text evidence="1">The sequence shown here is derived from an EMBL/GenBank/DDBJ whole genome shotgun (WGS) entry which is preliminary data.</text>
</comment>
<dbReference type="RefSeq" id="WP_006231322.1">
    <property type="nucleotide sequence ID" value="NZ_CH724135.1"/>
</dbReference>
<dbReference type="EMBL" id="AAPH01000024">
    <property type="protein sequence ID" value="EAS42178.1"/>
    <property type="molecule type" value="Genomic_DNA"/>
</dbReference>
<proteinExistence type="predicted"/>
<evidence type="ECO:0000313" key="2">
    <source>
        <dbReference type="Proteomes" id="UP000003789"/>
    </source>
</evidence>
<accession>Q1Z0U1</accession>
<dbReference type="Proteomes" id="UP000003789">
    <property type="component" value="Unassembled WGS sequence"/>
</dbReference>
<name>Q1Z0U1_9GAMM</name>
<protein>
    <submittedName>
        <fullName evidence="1">Uncharacterized protein</fullName>
    </submittedName>
</protein>